<organism evidence="1">
    <name type="scientific">Lepeophtheirus salmonis</name>
    <name type="common">Salmon louse</name>
    <name type="synonym">Caligus salmonis</name>
    <dbReference type="NCBI Taxonomy" id="72036"/>
    <lineage>
        <taxon>Eukaryota</taxon>
        <taxon>Metazoa</taxon>
        <taxon>Ecdysozoa</taxon>
        <taxon>Arthropoda</taxon>
        <taxon>Crustacea</taxon>
        <taxon>Multicrustacea</taxon>
        <taxon>Hexanauplia</taxon>
        <taxon>Copepoda</taxon>
        <taxon>Siphonostomatoida</taxon>
        <taxon>Caligidae</taxon>
        <taxon>Lepeophtheirus</taxon>
    </lineage>
</organism>
<accession>A0A0K2T9B1</accession>
<reference evidence="1" key="1">
    <citation type="submission" date="2014-05" db="EMBL/GenBank/DDBJ databases">
        <authorList>
            <person name="Chronopoulou M."/>
        </authorList>
    </citation>
    <scope>NUCLEOTIDE SEQUENCE</scope>
    <source>
        <tissue evidence="1">Whole organism</tissue>
    </source>
</reference>
<name>A0A0K2T9B1_LEPSM</name>
<proteinExistence type="predicted"/>
<evidence type="ECO:0000313" key="1">
    <source>
        <dbReference type="EMBL" id="CDW22365.1"/>
    </source>
</evidence>
<dbReference type="AlphaFoldDB" id="A0A0K2T9B1"/>
<feature type="non-terminal residue" evidence="1">
    <location>
        <position position="1"/>
    </location>
</feature>
<dbReference type="EMBL" id="HACA01005004">
    <property type="protein sequence ID" value="CDW22365.1"/>
    <property type="molecule type" value="Transcribed_RNA"/>
</dbReference>
<protein>
    <submittedName>
        <fullName evidence="1">Uncharacterized protein</fullName>
    </submittedName>
</protein>
<sequence>RPKYQNREALYLYECRIINLFYNDKRLTSNKEISCALEVFYNYQYRPCITKSNRRLCKVPFQEIQRRSSA</sequence>